<dbReference type="RefSeq" id="WP_337316477.1">
    <property type="nucleotide sequence ID" value="NZ_JBBDGN010000001.1"/>
</dbReference>
<name>A0ABU8LG05_9MICO</name>
<evidence type="ECO:0000256" key="1">
    <source>
        <dbReference type="SAM" id="MobiDB-lite"/>
    </source>
</evidence>
<accession>A0ABU8LG05</accession>
<sequence>MDDTEFDTRLDRVKRASDVVNALPKQLQASAFQYLIGAVEVTTAAAPLKSAPPAEETSTDGPPEDVTAVANGNGNGTPRKSRRGAPKSNKAAPQDRDINLFPDGKTSFADFAVEKSPRTMDEKYAVAVYWILRVAELPTATVAQVVSCFIAADWSLPSQVANAASQSRKAGYLSSAKAEDLQLTSIGINLVNKQLPRPVTK</sequence>
<feature type="region of interest" description="Disordered" evidence="1">
    <location>
        <begin position="47"/>
        <end position="99"/>
    </location>
</feature>
<reference evidence="2 3" key="1">
    <citation type="submission" date="2024-02" db="EMBL/GenBank/DDBJ databases">
        <authorList>
            <person name="Saticioglu I.B."/>
        </authorList>
    </citation>
    <scope>NUCLEOTIDE SEQUENCE [LARGE SCALE GENOMIC DNA]</scope>
    <source>
        <strain evidence="2 3">Mu-43</strain>
    </source>
</reference>
<proteinExistence type="predicted"/>
<dbReference type="Proteomes" id="UP001366085">
    <property type="component" value="Unassembled WGS sequence"/>
</dbReference>
<evidence type="ECO:0000313" key="2">
    <source>
        <dbReference type="EMBL" id="MEJ1090268.1"/>
    </source>
</evidence>
<organism evidence="2 3">
    <name type="scientific">Microbacterium istanbulense</name>
    <dbReference type="NCBI Taxonomy" id="3122049"/>
    <lineage>
        <taxon>Bacteria</taxon>
        <taxon>Bacillati</taxon>
        <taxon>Actinomycetota</taxon>
        <taxon>Actinomycetes</taxon>
        <taxon>Micrococcales</taxon>
        <taxon>Microbacteriaceae</taxon>
        <taxon>Microbacterium</taxon>
    </lineage>
</organism>
<evidence type="ECO:0000313" key="3">
    <source>
        <dbReference type="Proteomes" id="UP001366085"/>
    </source>
</evidence>
<dbReference type="EMBL" id="JBBDGN010000001">
    <property type="protein sequence ID" value="MEJ1090268.1"/>
    <property type="molecule type" value="Genomic_DNA"/>
</dbReference>
<comment type="caution">
    <text evidence="2">The sequence shown here is derived from an EMBL/GenBank/DDBJ whole genome shotgun (WGS) entry which is preliminary data.</text>
</comment>
<gene>
    <name evidence="2" type="ORF">WDU93_01070</name>
</gene>
<keyword evidence="3" id="KW-1185">Reference proteome</keyword>
<protein>
    <submittedName>
        <fullName evidence="2">Uncharacterized protein</fullName>
    </submittedName>
</protein>